<dbReference type="InterPro" id="IPR000409">
    <property type="entry name" value="BEACH_dom"/>
</dbReference>
<dbReference type="InterPro" id="IPR031570">
    <property type="entry name" value="NBEA/BDCP_DUF4704"/>
</dbReference>
<dbReference type="GO" id="GO:0008104">
    <property type="term" value="P:intracellular protein localization"/>
    <property type="evidence" value="ECO:0007669"/>
    <property type="project" value="TreeGrafter"/>
</dbReference>
<organism evidence="7">
    <name type="scientific">Tetraodon nigroviridis</name>
    <name type="common">Spotted green pufferfish</name>
    <name type="synonym">Chelonodon nigroviridis</name>
    <dbReference type="NCBI Taxonomy" id="99883"/>
    <lineage>
        <taxon>Eukaryota</taxon>
        <taxon>Metazoa</taxon>
        <taxon>Chordata</taxon>
        <taxon>Craniata</taxon>
        <taxon>Vertebrata</taxon>
        <taxon>Euteleostomi</taxon>
        <taxon>Actinopterygii</taxon>
        <taxon>Neopterygii</taxon>
        <taxon>Teleostei</taxon>
        <taxon>Neoteleostei</taxon>
        <taxon>Acanthomorphata</taxon>
        <taxon>Eupercaria</taxon>
        <taxon>Tetraodontiformes</taxon>
        <taxon>Tetradontoidea</taxon>
        <taxon>Tetraodontidae</taxon>
        <taxon>Tetraodon</taxon>
    </lineage>
</organism>
<dbReference type="FunFam" id="2.30.29.30:FF:000301">
    <property type="entry name" value="Neurobeachin-like protein 2"/>
    <property type="match status" value="1"/>
</dbReference>
<dbReference type="InterPro" id="IPR015943">
    <property type="entry name" value="WD40/YVTN_repeat-like_dom_sf"/>
</dbReference>
<dbReference type="SUPFAM" id="SSF50729">
    <property type="entry name" value="PH domain-like"/>
    <property type="match status" value="1"/>
</dbReference>
<keyword evidence="1 3" id="KW-0853">WD repeat</keyword>
<dbReference type="Pfam" id="PF02138">
    <property type="entry name" value="Beach"/>
    <property type="match status" value="1"/>
</dbReference>
<feature type="region of interest" description="Disordered" evidence="4">
    <location>
        <begin position="1433"/>
        <end position="1495"/>
    </location>
</feature>
<dbReference type="FunFam" id="1.10.1540.10:FF:000001">
    <property type="entry name" value="neurobeachin isoform X1"/>
    <property type="match status" value="1"/>
</dbReference>
<dbReference type="Pfam" id="PF16057">
    <property type="entry name" value="DUF4800"/>
    <property type="match status" value="1"/>
</dbReference>
<dbReference type="EMBL" id="CAAE01015044">
    <property type="protein sequence ID" value="CAG11967.1"/>
    <property type="molecule type" value="Genomic_DNA"/>
</dbReference>
<evidence type="ECO:0000256" key="3">
    <source>
        <dbReference type="PROSITE-ProRule" id="PRU00221"/>
    </source>
</evidence>
<dbReference type="GO" id="GO:0005829">
    <property type="term" value="C:cytosol"/>
    <property type="evidence" value="ECO:0007669"/>
    <property type="project" value="TreeGrafter"/>
</dbReference>
<dbReference type="Gene3D" id="1.10.1540.10">
    <property type="entry name" value="BEACH domain"/>
    <property type="match status" value="1"/>
</dbReference>
<dbReference type="InterPro" id="IPR013320">
    <property type="entry name" value="ConA-like_dom_sf"/>
</dbReference>
<reference evidence="7" key="2">
    <citation type="submission" date="2004-02" db="EMBL/GenBank/DDBJ databases">
        <authorList>
            <consortium name="Genoscope"/>
            <consortium name="Whitehead Institute Centre for Genome Research"/>
        </authorList>
    </citation>
    <scope>NUCLEOTIDE SEQUENCE</scope>
</reference>
<protein>
    <submittedName>
        <fullName evidence="7">(spotted green pufferfish) hypothetical protein</fullName>
    </submittedName>
</protein>
<feature type="compositionally biased region" description="Low complexity" evidence="4">
    <location>
        <begin position="1464"/>
        <end position="1474"/>
    </location>
</feature>
<gene>
    <name evidence="7" type="ORF">GSTENG00034082001</name>
</gene>
<dbReference type="SUPFAM" id="SSF50978">
    <property type="entry name" value="WD40 repeat-like"/>
    <property type="match status" value="1"/>
</dbReference>
<evidence type="ECO:0000256" key="2">
    <source>
        <dbReference type="ARBA" id="ARBA00022737"/>
    </source>
</evidence>
<evidence type="ECO:0000259" key="6">
    <source>
        <dbReference type="PROSITE" id="PS51783"/>
    </source>
</evidence>
<dbReference type="OrthoDB" id="26681at2759"/>
<sequence>MDHSANPTATPPQLWKRILCLLRKDVSYLQQWLEAFVASFERLIDVQSLEPRKLEDCSSDVPLLPREVLVFLSTKLWDSTTHLSVVGEHSGSTPHPLLLIKFFIIVCRNMENIDTDKTPGFIFETIKLLNFCLDQMGSGDQPSLQLVVQYGLVLCESLFDPYQTWRRRLAGEEVSLLERNKYKFSPLGLPEELPALFHGETLPFRFDREGIVGDRKNGLLSITPDSVEDLFSVLRAWCCQVSTEPKATRLPRLTLQCLTAVIHLLHSSSPAERQVEIKTILESYFQLLNWNRPLSSDCQDKQGWEDSLISLQSQMLSMSMSIQLCEISMETKHLFPPVSWLNESCFLLLILAAVPEILQCSDRPVLQAVFLNNNCFEHILRLIQNSKEVFKERIGYSQLFDVLKSQGQPTKRLLQELMNMAVEGEHAHVHHLGISNDQPLLLLLQWLPDLAGQRDLQLLVAQWLAAVCGGSLSCRTVAVEAGMVGALLQVLSQPKSLDRQCADALLGLLQELGSLSLRPEELKGLLRLLRVDQENGAAVGKMHPYCARIVRVLSAMAAREGKDSALQYFDLTPPMAGIMVPTVQRWPGSGFAFHAWLCLNMEFSHNRRPSVVSGAGTHHDMGKGARRKQLYSFFTANGTGMEAFFTMEGVLVVAVCTKKDYMAVALPEYPLSDSCWHSVAIVHIPGRRPFGHNLVTIYIDGEQRMTAQLHFPSLSEPFTSCCIGSAGHRTTTTTSPNLPISSHSNPSSPEFSFPIHGPSLIRSQSFPASFAGGRWNSVGDPSVHTIPAGLQDSEWGTPTSLDGLLGTVFICHKPLQPAQAKALHAAGANHVSLFKADGELSDLNSRLLLYYTPEAFKSQICHDLSPNHQYDGRLTGHRVVNWDIKDVVNVVGGLGVLLPLLEQVCEAEPVCNGSQEISDLLGPELTSSRGPAAMLLPLNKSSESRLERNNIAAFLLMVKNMIRHHPVNRESLLHCHGPSIIGAILSRVSGSMIDMNVLMACQLLLEQAFNDGNSPLQQQLYQHLLFDFRIWTKSHFAVCLAHLQYLSSVINKAKQRMKRKYGVQYVLDTIRTYYSVEKDGSPLSDEKQTIQTSLFSLLKDLLKSPTQEELHSVLSYILAVGEEGQMVRVLDVLYELLKSSPRLEQVQTVLLDWGVEQLYGLLLNPSFGDEVRERVFRVLYKILKSERVSECNKQRIKLKEFGYLGPVCFLEDLPVTMTTVRCLYEQVLATDSSPSFRDLLAVVSLSHRADLSVRLDICRKLFHLIHDNKDYVKQIAKQAGWQDVLTKLYVKESYASHAASLVDSGTHSSLDPNYRPLLQREKALIIEDADVFLSYRTSQDIEDEEEDEGRQRDTSEGFSDLSQSPPSGGPLKTFTGTLNFKSFDSADQGSLSSSISNTLDSTSFRPDEEGRDYHPLSPFDSLPFDLELGAMMDTGAHTPAGSLANTPSPLEHSKPFPPLRPRKSSSLSNVLDDSSYGKDPSGDTISNTSNPQQTPEEELYNTLTNIIFSVLWSRSGVEGAEEAVWRERGQVFSVLTKLGSSCQLVRPPDDIKRSLLEMMVDSSLSDLRGAQGVALPFCPSLVRLLRLLQDFLFAEGTDNHLLWSEKIFEGVMNLLDRLKAWHSTPGSPGNTELKEMAQIGLRIITGYIKQQRSPVSEMAYLKLHSLLQTVLCLSWEEVCFLLGQLGAHLWPGGEINDEEGEPSTTFPHLVPIVRTLLDQHADPITLHKLLPNLPVTNGSTTFAQDLKAFCHTVEWKSFYHQQVRPTMEQYELDTFGRSHDIMSNFWNSCFDDLMSTAFRRDKDRSDSKSKFQEVVVDPYLKRVKTENGRYLSWQKQSSSQQGVVWQHWKVLRRLLTSERGAWANRVQSEVNWKLSSAETYSKMRLKLVPNYNYDPHSDASAQRDNMGADSPRSSEPLPLAVAKEAKVSDMEDDQLAEEDFNFLEDKVEGEEESQKEKLVLSEECELITIVAVVQGRLEVTTHHIYFYDVSSDKEETEEGIGFDFKRPLSQLREVHLRRYNLRRSALELFFIDQAHYFINFRKKERNKVYSRILGLRPPNLFYFGSRSPQELLKASGLTQKWVNREISNFEYLMQLNTIAGRTYNDLSQYPVFPWVLCDYSSPILNLDDPAVFRDLSKPIGVVNPRHAQNVREKYESFEDPTGTIDKFHYGTHYSNAAGVMHYMIRMEPFTTLHIQLQSGRFDCADRQFHSVAAAWQARMESPADVKELIPEFFYFPEFLENMNSFDLGRLQISQDHVADVLLPRWATSREDFIRKHMKALESEHVSSHLHEWIDLIFGYKQRGEEAVKALNVFYYCTYEGAVDLDAIANETERKALEGIISNFGQTPCQLLKEAHPARMSAENAVRRQARLDTVPLNIFEQLTKLRPFVEVVSDGLPLIQAVVPKNQTRSFIIQGSDILVSSGEILACDRDHSVFNVPKFLFQTIQVTVSSNGLIGTHSWLPYDKNIANYFTFTKGPHHVQSQNAAVLKRPLLSRRGDERPGAGGVQRRPTAVQRRTLGLQPPRHPAGKRQADVVTCLALDLCGIYLISGSRDTSCIVWKVLQQGGFSSGLSPRPVQVLCGHDQEVTCVAISTELDMAVSGSKDGTVIVHTIRRGQFLRSLRPPVESSVPAQISELHVGMEGHIVVQTSLEECSHRKGKYSVHVYSVNGRLLSSFTTEEQVTALHLVSEHVILGTVRGSLHIRDLYSLDALVAPLALKVPVRSVSVTKECSHILVGLEDGKLIVVGAGKPEEVRLGQFSRRLWGSTRRISQVSSGETEYNPTE</sequence>
<evidence type="ECO:0000256" key="1">
    <source>
        <dbReference type="ARBA" id="ARBA00022574"/>
    </source>
</evidence>
<dbReference type="SMART" id="SM00320">
    <property type="entry name" value="WD40"/>
    <property type="match status" value="2"/>
</dbReference>
<evidence type="ECO:0000313" key="7">
    <source>
        <dbReference type="EMBL" id="CAG11967.1"/>
    </source>
</evidence>
<dbReference type="InterPro" id="IPR046851">
    <property type="entry name" value="NBCH_WD40"/>
</dbReference>
<feature type="compositionally biased region" description="Low complexity" evidence="4">
    <location>
        <begin position="1390"/>
        <end position="1403"/>
    </location>
</feature>
<dbReference type="Gene3D" id="2.130.10.10">
    <property type="entry name" value="YVTN repeat-like/Quinoprotein amine dehydrogenase"/>
    <property type="match status" value="1"/>
</dbReference>
<dbReference type="SUPFAM" id="SSF49899">
    <property type="entry name" value="Concanavalin A-like lectins/glucanases"/>
    <property type="match status" value="1"/>
</dbReference>
<dbReference type="PANTHER" id="PTHR13743">
    <property type="entry name" value="BEIGE/BEACH-RELATED"/>
    <property type="match status" value="1"/>
</dbReference>
<feature type="region of interest" description="Disordered" evidence="4">
    <location>
        <begin position="1337"/>
        <end position="1418"/>
    </location>
</feature>
<dbReference type="GO" id="GO:0019901">
    <property type="term" value="F:protein kinase binding"/>
    <property type="evidence" value="ECO:0007669"/>
    <property type="project" value="TreeGrafter"/>
</dbReference>
<feature type="compositionally biased region" description="Polar residues" evidence="4">
    <location>
        <begin position="1483"/>
        <end position="1494"/>
    </location>
</feature>
<dbReference type="InterPro" id="IPR036372">
    <property type="entry name" value="BEACH_dom_sf"/>
</dbReference>
<dbReference type="Pfam" id="PF14844">
    <property type="entry name" value="PH_BEACH"/>
    <property type="match status" value="1"/>
</dbReference>
<feature type="compositionally biased region" description="Polar residues" evidence="4">
    <location>
        <begin position="1374"/>
        <end position="1389"/>
    </location>
</feature>
<dbReference type="KEGG" id="tng:GSTEN00034082G001"/>
<dbReference type="InterPro" id="IPR011993">
    <property type="entry name" value="PH-like_dom_sf"/>
</dbReference>
<dbReference type="InterPro" id="IPR046852">
    <property type="entry name" value="Neurobeachin_a-sol"/>
</dbReference>
<dbReference type="Gene3D" id="2.30.29.30">
    <property type="entry name" value="Pleckstrin-homology domain (PH domain)/Phosphotyrosine-binding domain (PTB)"/>
    <property type="match status" value="1"/>
</dbReference>
<keyword evidence="2" id="KW-0677">Repeat</keyword>
<evidence type="ECO:0000259" key="5">
    <source>
        <dbReference type="PROSITE" id="PS50197"/>
    </source>
</evidence>
<dbReference type="InterPro" id="IPR050865">
    <property type="entry name" value="BEACH_Domain"/>
</dbReference>
<feature type="compositionally biased region" description="Basic and acidic residues" evidence="4">
    <location>
        <begin position="1405"/>
        <end position="1414"/>
    </location>
</feature>
<evidence type="ECO:0000256" key="4">
    <source>
        <dbReference type="SAM" id="MobiDB-lite"/>
    </source>
</evidence>
<feature type="repeat" description="WD" evidence="3">
    <location>
        <begin position="2579"/>
        <end position="2620"/>
    </location>
</feature>
<dbReference type="CDD" id="cd06071">
    <property type="entry name" value="Beach"/>
    <property type="match status" value="1"/>
</dbReference>
<feature type="domain" description="BEACH-type PH" evidence="6">
    <location>
        <begin position="1953"/>
        <end position="2053"/>
    </location>
</feature>
<dbReference type="InterPro" id="IPR023362">
    <property type="entry name" value="PH-BEACH_dom"/>
</dbReference>
<dbReference type="InterPro" id="IPR016024">
    <property type="entry name" value="ARM-type_fold"/>
</dbReference>
<feature type="domain" description="BEACH" evidence="5">
    <location>
        <begin position="2066"/>
        <end position="2358"/>
    </location>
</feature>
<dbReference type="Pfam" id="PF20426">
    <property type="entry name" value="NBCH_WD40"/>
    <property type="match status" value="1"/>
</dbReference>
<comment type="caution">
    <text evidence="7">The sequence shown here is derived from an EMBL/GenBank/DDBJ whole genome shotgun (WGS) entry which is preliminary data.</text>
</comment>
<accession>Q4RI15</accession>
<dbReference type="SMART" id="SM01026">
    <property type="entry name" value="Beach"/>
    <property type="match status" value="1"/>
</dbReference>
<dbReference type="Pfam" id="PF20425">
    <property type="entry name" value="Neurobeachin"/>
    <property type="match status" value="1"/>
</dbReference>
<name>Q4RI15_TETNG</name>
<dbReference type="GO" id="GO:0016020">
    <property type="term" value="C:membrane"/>
    <property type="evidence" value="ECO:0007669"/>
    <property type="project" value="TreeGrafter"/>
</dbReference>
<dbReference type="PANTHER" id="PTHR13743:SF111">
    <property type="entry name" value="NEUROBEACHIN-LIKE PROTEIN 2"/>
    <property type="match status" value="1"/>
</dbReference>
<feature type="region of interest" description="Disordered" evidence="4">
    <location>
        <begin position="1894"/>
        <end position="1916"/>
    </location>
</feature>
<feature type="non-terminal residue" evidence="7">
    <location>
        <position position="1"/>
    </location>
</feature>
<dbReference type="InterPro" id="IPR036322">
    <property type="entry name" value="WD40_repeat_dom_sf"/>
</dbReference>
<dbReference type="CDD" id="cd01201">
    <property type="entry name" value="PH_BEACH"/>
    <property type="match status" value="1"/>
</dbReference>
<dbReference type="SUPFAM" id="SSF48371">
    <property type="entry name" value="ARM repeat"/>
    <property type="match status" value="1"/>
</dbReference>
<dbReference type="Pfam" id="PF15787">
    <property type="entry name" value="DUF4704"/>
    <property type="match status" value="1"/>
</dbReference>
<dbReference type="SUPFAM" id="SSF81837">
    <property type="entry name" value="BEACH domain"/>
    <property type="match status" value="1"/>
</dbReference>
<dbReference type="InterPro" id="IPR001680">
    <property type="entry name" value="WD40_rpt"/>
</dbReference>
<feature type="compositionally biased region" description="Polar residues" evidence="4">
    <location>
        <begin position="1356"/>
        <end position="1366"/>
    </location>
</feature>
<dbReference type="PROSITE" id="PS50082">
    <property type="entry name" value="WD_REPEATS_2"/>
    <property type="match status" value="1"/>
</dbReference>
<dbReference type="PROSITE" id="PS51783">
    <property type="entry name" value="PH_BEACH"/>
    <property type="match status" value="1"/>
</dbReference>
<dbReference type="PROSITE" id="PS50197">
    <property type="entry name" value="BEACH"/>
    <property type="match status" value="1"/>
</dbReference>
<proteinExistence type="predicted"/>
<reference evidence="7" key="1">
    <citation type="journal article" date="2004" name="Nature">
        <title>Genome duplication in the teleost fish Tetraodon nigroviridis reveals the early vertebrate proto-karyotype.</title>
        <authorList>
            <person name="Jaillon O."/>
            <person name="Aury J.-M."/>
            <person name="Brunet F."/>
            <person name="Petit J.-L."/>
            <person name="Stange-Thomann N."/>
            <person name="Mauceli E."/>
            <person name="Bouneau L."/>
            <person name="Fischer C."/>
            <person name="Ozouf-Costaz C."/>
            <person name="Bernot A."/>
            <person name="Nicaud S."/>
            <person name="Jaffe D."/>
            <person name="Fisher S."/>
            <person name="Lutfalla G."/>
            <person name="Dossat C."/>
            <person name="Segurens B."/>
            <person name="Dasilva C."/>
            <person name="Salanoubat M."/>
            <person name="Levy M."/>
            <person name="Boudet N."/>
            <person name="Castellano S."/>
            <person name="Anthouard V."/>
            <person name="Jubin C."/>
            <person name="Castelli V."/>
            <person name="Katinka M."/>
            <person name="Vacherie B."/>
            <person name="Biemont C."/>
            <person name="Skalli Z."/>
            <person name="Cattolico L."/>
            <person name="Poulain J."/>
            <person name="De Berardinis V."/>
            <person name="Cruaud C."/>
            <person name="Duprat S."/>
            <person name="Brottier P."/>
            <person name="Coutanceau J.-P."/>
            <person name="Gouzy J."/>
            <person name="Parra G."/>
            <person name="Lardier G."/>
            <person name="Chapple C."/>
            <person name="McKernan K.J."/>
            <person name="McEwan P."/>
            <person name="Bosak S."/>
            <person name="Kellis M."/>
            <person name="Volff J.-N."/>
            <person name="Guigo R."/>
            <person name="Zody M.C."/>
            <person name="Mesirov J."/>
            <person name="Lindblad-Toh K."/>
            <person name="Birren B."/>
            <person name="Nusbaum C."/>
            <person name="Kahn D."/>
            <person name="Robinson-Rechavi M."/>
            <person name="Laudet V."/>
            <person name="Schachter V."/>
            <person name="Quetier F."/>
            <person name="Saurin W."/>
            <person name="Scarpelli C."/>
            <person name="Wincker P."/>
            <person name="Lander E.S."/>
            <person name="Weissenbach J."/>
            <person name="Roest Crollius H."/>
        </authorList>
    </citation>
    <scope>NUCLEOTIDE SEQUENCE [LARGE SCALE GENOMIC DNA]</scope>
</reference>